<comment type="caution">
    <text evidence="1">The sequence shown here is derived from an EMBL/GenBank/DDBJ whole genome shotgun (WGS) entry which is preliminary data.</text>
</comment>
<dbReference type="AlphaFoldDB" id="A0A1C7LPU1"/>
<reference evidence="1 2" key="1">
    <citation type="submission" date="2016-03" db="EMBL/GenBank/DDBJ databases">
        <title>Whole genome sequencing of Grifola frondosa 9006-11.</title>
        <authorList>
            <person name="Min B."/>
            <person name="Park H."/>
            <person name="Kim J.-G."/>
            <person name="Cho H."/>
            <person name="Oh Y.-L."/>
            <person name="Kong W.-S."/>
            <person name="Choi I.-G."/>
        </authorList>
    </citation>
    <scope>NUCLEOTIDE SEQUENCE [LARGE SCALE GENOMIC DNA]</scope>
    <source>
        <strain evidence="1 2">9006-11</strain>
    </source>
</reference>
<name>A0A1C7LPU1_GRIFR</name>
<sequence>MSTSVLLRKTHMTAFGRPHKEIRSDHNSRCLCTATNTSSEPFIMIHVSIRHRTRSIVYFDAGFFFHSERALRAEFDGHCNTAEYVGIHDILRNTGTTELDIRLSWLQAYSCRPPLRNADGDMRNLQTTLSYVGCLKESRVIDQRLLYQTINVT</sequence>
<organism evidence="1 2">
    <name type="scientific">Grifola frondosa</name>
    <name type="common">Maitake</name>
    <name type="synonym">Polyporus frondosus</name>
    <dbReference type="NCBI Taxonomy" id="5627"/>
    <lineage>
        <taxon>Eukaryota</taxon>
        <taxon>Fungi</taxon>
        <taxon>Dikarya</taxon>
        <taxon>Basidiomycota</taxon>
        <taxon>Agaricomycotina</taxon>
        <taxon>Agaricomycetes</taxon>
        <taxon>Polyporales</taxon>
        <taxon>Grifolaceae</taxon>
        <taxon>Grifola</taxon>
    </lineage>
</organism>
<evidence type="ECO:0000313" key="2">
    <source>
        <dbReference type="Proteomes" id="UP000092993"/>
    </source>
</evidence>
<accession>A0A1C7LPU1</accession>
<proteinExistence type="predicted"/>
<protein>
    <submittedName>
        <fullName evidence="1">Uncharacterized protein</fullName>
    </submittedName>
</protein>
<gene>
    <name evidence="1" type="ORF">A0H81_13996</name>
</gene>
<keyword evidence="2" id="KW-1185">Reference proteome</keyword>
<dbReference type="Proteomes" id="UP000092993">
    <property type="component" value="Unassembled WGS sequence"/>
</dbReference>
<dbReference type="EMBL" id="LUGG01000034">
    <property type="protein sequence ID" value="OBZ66027.1"/>
    <property type="molecule type" value="Genomic_DNA"/>
</dbReference>
<evidence type="ECO:0000313" key="1">
    <source>
        <dbReference type="EMBL" id="OBZ66027.1"/>
    </source>
</evidence>